<dbReference type="GO" id="GO:0005634">
    <property type="term" value="C:nucleus"/>
    <property type="evidence" value="ECO:0007669"/>
    <property type="project" value="TreeGrafter"/>
</dbReference>
<dbReference type="GO" id="GO:0005737">
    <property type="term" value="C:cytoplasm"/>
    <property type="evidence" value="ECO:0007669"/>
    <property type="project" value="TreeGrafter"/>
</dbReference>
<dbReference type="Gene3D" id="1.20.120.160">
    <property type="entry name" value="HPT domain"/>
    <property type="match status" value="1"/>
</dbReference>
<proteinExistence type="predicted"/>
<dbReference type="Proteomes" id="UP000078240">
    <property type="component" value="Unassembled WGS sequence"/>
</dbReference>
<feature type="modified residue" description="Phosphohistidine" evidence="1">
    <location>
        <position position="125"/>
    </location>
</feature>
<dbReference type="Pfam" id="PF01627">
    <property type="entry name" value="Hpt"/>
    <property type="match status" value="1"/>
</dbReference>
<accession>A0A179FB98</accession>
<evidence type="ECO:0000256" key="1">
    <source>
        <dbReference type="PROSITE-ProRule" id="PRU00110"/>
    </source>
</evidence>
<dbReference type="PANTHER" id="PTHR28242:SF52">
    <property type="entry name" value="PHOSPHORELAY INTERMEDIATE PROTEIN YPD1"/>
    <property type="match status" value="1"/>
</dbReference>
<dbReference type="SUPFAM" id="SSF47226">
    <property type="entry name" value="Histidine-containing phosphotransfer domain, HPT domain"/>
    <property type="match status" value="1"/>
</dbReference>
<reference evidence="3 4" key="1">
    <citation type="submission" date="2016-01" db="EMBL/GenBank/DDBJ databases">
        <title>Biosynthesis of antibiotic leucinostatins and their inhibition on Phytophthora in bio-control Purpureocillium lilacinum.</title>
        <authorList>
            <person name="Wang G."/>
            <person name="Liu Z."/>
            <person name="Lin R."/>
            <person name="Li E."/>
            <person name="Mao Z."/>
            <person name="Ling J."/>
            <person name="Yin W."/>
            <person name="Xie B."/>
        </authorList>
    </citation>
    <scope>NUCLEOTIDE SEQUENCE [LARGE SCALE GENOMIC DNA]</scope>
    <source>
        <strain evidence="3">PLBJ-1</strain>
    </source>
</reference>
<gene>
    <name evidence="3" type="ORF">VFPBJ_11382</name>
</gene>
<dbReference type="InterPro" id="IPR036641">
    <property type="entry name" value="HPT_dom_sf"/>
</dbReference>
<dbReference type="InterPro" id="IPR008207">
    <property type="entry name" value="Sig_transdc_His_kin_Hpt_dom"/>
</dbReference>
<dbReference type="GO" id="GO:0000160">
    <property type="term" value="P:phosphorelay signal transduction system"/>
    <property type="evidence" value="ECO:0007669"/>
    <property type="project" value="InterPro"/>
</dbReference>
<dbReference type="AlphaFoldDB" id="A0A179FB98"/>
<keyword evidence="1" id="KW-0597">Phosphoprotein</keyword>
<feature type="domain" description="HPt" evidence="2">
    <location>
        <begin position="86"/>
        <end position="191"/>
    </location>
</feature>
<dbReference type="InterPro" id="IPR045871">
    <property type="entry name" value="AHP1-5/YPD1"/>
</dbReference>
<name>A0A179FB98_PURLI</name>
<dbReference type="GO" id="GO:0043424">
    <property type="term" value="F:protein histidine kinase binding"/>
    <property type="evidence" value="ECO:0007669"/>
    <property type="project" value="InterPro"/>
</dbReference>
<evidence type="ECO:0000259" key="2">
    <source>
        <dbReference type="PROSITE" id="PS50894"/>
    </source>
</evidence>
<dbReference type="GO" id="GO:0009927">
    <property type="term" value="F:histidine phosphotransfer kinase activity"/>
    <property type="evidence" value="ECO:0007669"/>
    <property type="project" value="InterPro"/>
</dbReference>
<dbReference type="PANTHER" id="PTHR28242">
    <property type="entry name" value="PHOSPHORELAY INTERMEDIATE PROTEIN YPD1"/>
    <property type="match status" value="1"/>
</dbReference>
<dbReference type="EMBL" id="LSBH01000021">
    <property type="protein sequence ID" value="OAQ62580.1"/>
    <property type="molecule type" value="Genomic_DNA"/>
</dbReference>
<protein>
    <submittedName>
        <fullName evidence="3">Hpt domain-containing protein</fullName>
    </submittedName>
</protein>
<comment type="caution">
    <text evidence="3">The sequence shown here is derived from an EMBL/GenBank/DDBJ whole genome shotgun (WGS) entry which is preliminary data.</text>
</comment>
<dbReference type="PROSITE" id="PS50894">
    <property type="entry name" value="HPT"/>
    <property type="match status" value="1"/>
</dbReference>
<evidence type="ECO:0000313" key="3">
    <source>
        <dbReference type="EMBL" id="OAQ62580.1"/>
    </source>
</evidence>
<sequence>MPNVIPVEPVSDTRTMGHEVQGHGRGATITVGRPRLEMRSQIGFLDEQSGGTLDQDTISETLRLLLGDIVNINVFRQLLELDEPGQGDFSQAIIVEYIHQADEVVASMSQALNSRDFEQLRLSAHFLGGSSAALGLVRVQSACDTLQQCCNTEVSNGMDGENVVHSLRRCSEALELLKADYVEVQVRLRTILHYLMQRDAVIVTLNQEKASLN</sequence>
<organism evidence="3 4">
    <name type="scientific">Purpureocillium lilacinum</name>
    <name type="common">Paecilomyces lilacinus</name>
    <dbReference type="NCBI Taxonomy" id="33203"/>
    <lineage>
        <taxon>Eukaryota</taxon>
        <taxon>Fungi</taxon>
        <taxon>Dikarya</taxon>
        <taxon>Ascomycota</taxon>
        <taxon>Pezizomycotina</taxon>
        <taxon>Sordariomycetes</taxon>
        <taxon>Hypocreomycetidae</taxon>
        <taxon>Hypocreales</taxon>
        <taxon>Ophiocordycipitaceae</taxon>
        <taxon>Purpureocillium</taxon>
    </lineage>
</organism>
<evidence type="ECO:0000313" key="4">
    <source>
        <dbReference type="Proteomes" id="UP000078240"/>
    </source>
</evidence>